<dbReference type="Proteomes" id="UP001177021">
    <property type="component" value="Unassembled WGS sequence"/>
</dbReference>
<protein>
    <submittedName>
        <fullName evidence="1">Uncharacterized protein</fullName>
    </submittedName>
</protein>
<accession>A0ACB0J653</accession>
<reference evidence="1" key="1">
    <citation type="submission" date="2023-10" db="EMBL/GenBank/DDBJ databases">
        <authorList>
            <person name="Rodriguez Cubillos JULIANA M."/>
            <person name="De Vega J."/>
        </authorList>
    </citation>
    <scope>NUCLEOTIDE SEQUENCE</scope>
</reference>
<evidence type="ECO:0000313" key="2">
    <source>
        <dbReference type="Proteomes" id="UP001177021"/>
    </source>
</evidence>
<comment type="caution">
    <text evidence="1">The sequence shown here is derived from an EMBL/GenBank/DDBJ whole genome shotgun (WGS) entry which is preliminary data.</text>
</comment>
<gene>
    <name evidence="1" type="ORF">MILVUS5_LOCUS10323</name>
</gene>
<proteinExistence type="predicted"/>
<name>A0ACB0J653_TRIPR</name>
<keyword evidence="2" id="KW-1185">Reference proteome</keyword>
<organism evidence="1 2">
    <name type="scientific">Trifolium pratense</name>
    <name type="common">Red clover</name>
    <dbReference type="NCBI Taxonomy" id="57577"/>
    <lineage>
        <taxon>Eukaryota</taxon>
        <taxon>Viridiplantae</taxon>
        <taxon>Streptophyta</taxon>
        <taxon>Embryophyta</taxon>
        <taxon>Tracheophyta</taxon>
        <taxon>Spermatophyta</taxon>
        <taxon>Magnoliopsida</taxon>
        <taxon>eudicotyledons</taxon>
        <taxon>Gunneridae</taxon>
        <taxon>Pentapetalae</taxon>
        <taxon>rosids</taxon>
        <taxon>fabids</taxon>
        <taxon>Fabales</taxon>
        <taxon>Fabaceae</taxon>
        <taxon>Papilionoideae</taxon>
        <taxon>50 kb inversion clade</taxon>
        <taxon>NPAAA clade</taxon>
        <taxon>Hologalegina</taxon>
        <taxon>IRL clade</taxon>
        <taxon>Trifolieae</taxon>
        <taxon>Trifolium</taxon>
    </lineage>
</organism>
<sequence length="333" mass="38692">MQEKVAETHILQLEPVCYSIKEKILQQNLKTNQQFHQQESKQYRQEVFKQFHQESKRHNIGGENPSSDATSGVMLTSSQDTWVKQMNVIFIVQEVDEQVKTLLDPLPANATAEQRTTFREALKKGSKALFFIHQCVDAKLFEKIADFTTSKEAWDTLQKSYGGDAKVKKVKLQALKRQYELLEMKNDETIADYFTRVVTLTNQMKNCGSNLAEQETVEKVLRTLTSKFEHIVVTIEETKDLSEIKIEDLQSTLEAHEMKHGGRNHGKEDEQALFVKFKKYQDDKKKWQKKKESLVQKTLFTSGQNPILHLNPVRGRRTRCSKFMLFTSDIRQM</sequence>
<dbReference type="EMBL" id="CASHSV030000024">
    <property type="protein sequence ID" value="CAJ2640476.1"/>
    <property type="molecule type" value="Genomic_DNA"/>
</dbReference>
<evidence type="ECO:0000313" key="1">
    <source>
        <dbReference type="EMBL" id="CAJ2640476.1"/>
    </source>
</evidence>